<accession>A0A4Q9I169</accession>
<proteinExistence type="predicted"/>
<reference evidence="2 3" key="1">
    <citation type="submission" date="2019-02" db="EMBL/GenBank/DDBJ databases">
        <title>Draft Genome Sequence of Streptomyces sp. AM-2504, identified by 16S rRNA comparative analysis as a Streptomyces Kasugaensis strain.</title>
        <authorList>
            <person name="Napolioni V."/>
            <person name="Giuliodori A.M."/>
            <person name="Spurio R."/>
            <person name="Fabbretti A."/>
        </authorList>
    </citation>
    <scope>NUCLEOTIDE SEQUENCE [LARGE SCALE GENOMIC DNA]</scope>
    <source>
        <strain evidence="2 3">AM-2504</strain>
    </source>
</reference>
<sequence length="168" mass="17815">MLGRVISSRRRPLRLALPVLAAFLAAVSCSSADSAAGPAIPAATGEAARHCRALQKALPQTVKGLERRATVPASDFTALWGDPAVQLRCGVPKPEVLTFGSEHYNPYADAAEVDGVTWLFEKQRDGYRFTTVLRKSYVEVTVPGRYAPEVDVLTALAGAVRGAVPAGV</sequence>
<dbReference type="AlphaFoldDB" id="A0A4Q9I169"/>
<dbReference type="EMBL" id="SIXH01000013">
    <property type="protein sequence ID" value="TBO61165.1"/>
    <property type="molecule type" value="Genomic_DNA"/>
</dbReference>
<evidence type="ECO:0000313" key="3">
    <source>
        <dbReference type="Proteomes" id="UP000292452"/>
    </source>
</evidence>
<dbReference type="InterPro" id="IPR021903">
    <property type="entry name" value="DUF3515"/>
</dbReference>
<keyword evidence="3" id="KW-1185">Reference proteome</keyword>
<protein>
    <submittedName>
        <fullName evidence="2">DUF3515 domain-containing protein</fullName>
    </submittedName>
</protein>
<feature type="signal peptide" evidence="1">
    <location>
        <begin position="1"/>
        <end position="35"/>
    </location>
</feature>
<dbReference type="PROSITE" id="PS51257">
    <property type="entry name" value="PROKAR_LIPOPROTEIN"/>
    <property type="match status" value="1"/>
</dbReference>
<dbReference type="OrthoDB" id="3213819at2"/>
<feature type="chain" id="PRO_5038948559" evidence="1">
    <location>
        <begin position="36"/>
        <end position="168"/>
    </location>
</feature>
<dbReference type="Proteomes" id="UP000292452">
    <property type="component" value="Unassembled WGS sequence"/>
</dbReference>
<evidence type="ECO:0000313" key="2">
    <source>
        <dbReference type="EMBL" id="TBO61165.1"/>
    </source>
</evidence>
<gene>
    <name evidence="2" type="ORF">EYS09_02635</name>
</gene>
<keyword evidence="1" id="KW-0732">Signal</keyword>
<name>A0A4Q9I169_STRKA</name>
<dbReference type="Pfam" id="PF12028">
    <property type="entry name" value="DUF3515"/>
    <property type="match status" value="1"/>
</dbReference>
<evidence type="ECO:0000256" key="1">
    <source>
        <dbReference type="SAM" id="SignalP"/>
    </source>
</evidence>
<organism evidence="2 3">
    <name type="scientific">Streptomyces kasugaensis</name>
    <dbReference type="NCBI Taxonomy" id="1946"/>
    <lineage>
        <taxon>Bacteria</taxon>
        <taxon>Bacillati</taxon>
        <taxon>Actinomycetota</taxon>
        <taxon>Actinomycetes</taxon>
        <taxon>Kitasatosporales</taxon>
        <taxon>Streptomycetaceae</taxon>
        <taxon>Streptomyces</taxon>
    </lineage>
</organism>
<comment type="caution">
    <text evidence="2">The sequence shown here is derived from an EMBL/GenBank/DDBJ whole genome shotgun (WGS) entry which is preliminary data.</text>
</comment>